<dbReference type="Proteomes" id="UP000310066">
    <property type="component" value="Unassembled WGS sequence"/>
</dbReference>
<dbReference type="OrthoDB" id="2589819at2759"/>
<gene>
    <name evidence="4" type="ORF">B0A54_12294</name>
    <name evidence="2" type="ORF">LTR82_009040</name>
    <name evidence="3" type="ORF">LTR91_006038</name>
</gene>
<proteinExistence type="predicted"/>
<evidence type="ECO:0008006" key="7">
    <source>
        <dbReference type="Google" id="ProtNLM"/>
    </source>
</evidence>
<dbReference type="Pfam" id="PF14328">
    <property type="entry name" value="DUF4385"/>
    <property type="match status" value="1"/>
</dbReference>
<feature type="region of interest" description="Disordered" evidence="1">
    <location>
        <begin position="105"/>
        <end position="125"/>
    </location>
</feature>
<dbReference type="InterPro" id="IPR025494">
    <property type="entry name" value="DUF4385"/>
</dbReference>
<feature type="compositionally biased region" description="Basic and acidic residues" evidence="1">
    <location>
        <begin position="109"/>
        <end position="124"/>
    </location>
</feature>
<accession>A0A4V5N6P3</accession>
<evidence type="ECO:0000313" key="6">
    <source>
        <dbReference type="Proteomes" id="UP001175353"/>
    </source>
</evidence>
<dbReference type="EMBL" id="NAJP01000065">
    <property type="protein sequence ID" value="TKA35849.1"/>
    <property type="molecule type" value="Genomic_DNA"/>
</dbReference>
<dbReference type="EMBL" id="JASUXU010000027">
    <property type="protein sequence ID" value="KAK0320103.1"/>
    <property type="molecule type" value="Genomic_DNA"/>
</dbReference>
<dbReference type="Proteomes" id="UP001175353">
    <property type="component" value="Unassembled WGS sequence"/>
</dbReference>
<reference evidence="2" key="2">
    <citation type="submission" date="2021-12" db="EMBL/GenBank/DDBJ databases">
        <title>Black yeast isolated from Biological Soil Crust.</title>
        <authorList>
            <person name="Kurbessoian T."/>
        </authorList>
    </citation>
    <scope>NUCLEOTIDE SEQUENCE</scope>
    <source>
        <strain evidence="2">CCFEE 5208</strain>
    </source>
</reference>
<keyword evidence="6" id="KW-1185">Reference proteome</keyword>
<name>A0A4V5N6P3_9PEZI</name>
<evidence type="ECO:0000256" key="1">
    <source>
        <dbReference type="SAM" id="MobiDB-lite"/>
    </source>
</evidence>
<protein>
    <recommendedName>
        <fullName evidence="7">DUF4385 domain-containing protein</fullName>
    </recommendedName>
</protein>
<evidence type="ECO:0000313" key="5">
    <source>
        <dbReference type="Proteomes" id="UP000310066"/>
    </source>
</evidence>
<evidence type="ECO:0000313" key="3">
    <source>
        <dbReference type="EMBL" id="KAK0999243.1"/>
    </source>
</evidence>
<evidence type="ECO:0000313" key="2">
    <source>
        <dbReference type="EMBL" id="KAK0320103.1"/>
    </source>
</evidence>
<dbReference type="EMBL" id="JAUJLE010000040">
    <property type="protein sequence ID" value="KAK0999243.1"/>
    <property type="molecule type" value="Genomic_DNA"/>
</dbReference>
<reference evidence="3" key="3">
    <citation type="submission" date="2023-06" db="EMBL/GenBank/DDBJ databases">
        <title>Black Yeasts Isolated from many extreme environments.</title>
        <authorList>
            <person name="Coleine C."/>
            <person name="Stajich J.E."/>
            <person name="Selbmann L."/>
        </authorList>
    </citation>
    <scope>NUCLEOTIDE SEQUENCE</scope>
    <source>
        <strain evidence="3">CCFEE 5200</strain>
    </source>
</reference>
<reference evidence="4 5" key="1">
    <citation type="submission" date="2017-03" db="EMBL/GenBank/DDBJ databases">
        <title>Genomes of endolithic fungi from Antarctica.</title>
        <authorList>
            <person name="Coleine C."/>
            <person name="Masonjones S."/>
            <person name="Stajich J.E."/>
        </authorList>
    </citation>
    <scope>NUCLEOTIDE SEQUENCE [LARGE SCALE GENOMIC DNA]</scope>
    <source>
        <strain evidence="4 5">CCFEE 5311</strain>
    </source>
</reference>
<comment type="caution">
    <text evidence="4">The sequence shown here is derived from an EMBL/GenBank/DDBJ whole genome shotgun (WGS) entry which is preliminary data.</text>
</comment>
<sequence>MAPKAKRDAPELDVNDLPTPALDNADLRMSYRIARGEQGVLTFEPYKSLLLPHWRFRTIPIAQASSTTLWRAFQHYVETGDFVGADMARKFIQMGMTRAKRYANHKGGRKYDRSAREVEREGGGRAELPVSVAHEGKEEKLGASEVFREVWRRCGGDERYAGLKREFLAEQKVWDGERKKIVKKEEEEMKVVKDEEVDDG</sequence>
<evidence type="ECO:0000313" key="4">
    <source>
        <dbReference type="EMBL" id="TKA35849.1"/>
    </source>
</evidence>
<dbReference type="Proteomes" id="UP001168146">
    <property type="component" value="Unassembled WGS sequence"/>
</dbReference>
<organism evidence="4 5">
    <name type="scientific">Friedmanniomyces endolithicus</name>
    <dbReference type="NCBI Taxonomy" id="329885"/>
    <lineage>
        <taxon>Eukaryota</taxon>
        <taxon>Fungi</taxon>
        <taxon>Dikarya</taxon>
        <taxon>Ascomycota</taxon>
        <taxon>Pezizomycotina</taxon>
        <taxon>Dothideomycetes</taxon>
        <taxon>Dothideomycetidae</taxon>
        <taxon>Mycosphaerellales</taxon>
        <taxon>Teratosphaeriaceae</taxon>
        <taxon>Friedmanniomyces</taxon>
    </lineage>
</organism>
<dbReference type="AlphaFoldDB" id="A0A4V5N6P3"/>